<evidence type="ECO:0000256" key="7">
    <source>
        <dbReference type="SAM" id="Phobius"/>
    </source>
</evidence>
<dbReference type="Pfam" id="PF00892">
    <property type="entry name" value="EamA"/>
    <property type="match status" value="2"/>
</dbReference>
<evidence type="ECO:0000313" key="10">
    <source>
        <dbReference type="Proteomes" id="UP000288246"/>
    </source>
</evidence>
<feature type="transmembrane region" description="Helical" evidence="7">
    <location>
        <begin position="184"/>
        <end position="203"/>
    </location>
</feature>
<dbReference type="PANTHER" id="PTHR32322:SF2">
    <property type="entry name" value="EAMA DOMAIN-CONTAINING PROTEIN"/>
    <property type="match status" value="1"/>
</dbReference>
<feature type="transmembrane region" description="Helical" evidence="7">
    <location>
        <begin position="271"/>
        <end position="288"/>
    </location>
</feature>
<evidence type="ECO:0000313" key="9">
    <source>
        <dbReference type="EMBL" id="GCD20776.1"/>
    </source>
</evidence>
<feature type="transmembrane region" description="Helical" evidence="7">
    <location>
        <begin position="68"/>
        <end position="89"/>
    </location>
</feature>
<keyword evidence="4 7" id="KW-1133">Transmembrane helix</keyword>
<feature type="domain" description="EamA" evidence="8">
    <location>
        <begin position="8"/>
        <end position="140"/>
    </location>
</feature>
<evidence type="ECO:0000256" key="5">
    <source>
        <dbReference type="ARBA" id="ARBA00023136"/>
    </source>
</evidence>
<feature type="domain" description="EamA" evidence="8">
    <location>
        <begin position="153"/>
        <end position="287"/>
    </location>
</feature>
<dbReference type="AlphaFoldDB" id="A0A401V1J8"/>
<comment type="caution">
    <text evidence="9">The sequence shown here is derived from an EMBL/GenBank/DDBJ whole genome shotgun (WGS) entry which is preliminary data.</text>
</comment>
<evidence type="ECO:0000256" key="3">
    <source>
        <dbReference type="ARBA" id="ARBA00022692"/>
    </source>
</evidence>
<feature type="region of interest" description="Disordered" evidence="6">
    <location>
        <begin position="294"/>
        <end position="323"/>
    </location>
</feature>
<name>A0A401V1J8_9CELL</name>
<keyword evidence="3 7" id="KW-0812">Transmembrane</keyword>
<feature type="transmembrane region" description="Helical" evidence="7">
    <location>
        <begin position="95"/>
        <end position="115"/>
    </location>
</feature>
<proteinExistence type="inferred from homology"/>
<feature type="transmembrane region" description="Helical" evidence="7">
    <location>
        <begin position="215"/>
        <end position="234"/>
    </location>
</feature>
<dbReference type="RefSeq" id="WP_225916729.1">
    <property type="nucleotide sequence ID" value="NZ_BHYL01000193.1"/>
</dbReference>
<protein>
    <recommendedName>
        <fullName evidence="8">EamA domain-containing protein</fullName>
    </recommendedName>
</protein>
<feature type="transmembrane region" description="Helical" evidence="7">
    <location>
        <begin position="152"/>
        <end position="172"/>
    </location>
</feature>
<evidence type="ECO:0000259" key="8">
    <source>
        <dbReference type="Pfam" id="PF00892"/>
    </source>
</evidence>
<comment type="similarity">
    <text evidence="2">Belongs to the EamA transporter family.</text>
</comment>
<evidence type="ECO:0000256" key="4">
    <source>
        <dbReference type="ARBA" id="ARBA00022989"/>
    </source>
</evidence>
<gene>
    <name evidence="9" type="ORF">CTKZ_23380</name>
</gene>
<dbReference type="Proteomes" id="UP000288246">
    <property type="component" value="Unassembled WGS sequence"/>
</dbReference>
<feature type="transmembrane region" description="Helical" evidence="7">
    <location>
        <begin position="246"/>
        <end position="265"/>
    </location>
</feature>
<accession>A0A401V1J8</accession>
<reference evidence="9 10" key="1">
    <citation type="submission" date="2018-11" db="EMBL/GenBank/DDBJ databases">
        <title>Draft genome sequence of Cellulomonas takizawaensis strain TKZ-21.</title>
        <authorList>
            <person name="Yamamura H."/>
            <person name="Hayashi T."/>
            <person name="Hamada M."/>
            <person name="Serisawa Y."/>
            <person name="Matsuyama K."/>
            <person name="Nakagawa Y."/>
            <person name="Otoguro M."/>
            <person name="Yanagida F."/>
            <person name="Hayakawa M."/>
        </authorList>
    </citation>
    <scope>NUCLEOTIDE SEQUENCE [LARGE SCALE GENOMIC DNA]</scope>
    <source>
        <strain evidence="9 10">TKZ-21</strain>
    </source>
</reference>
<evidence type="ECO:0000256" key="2">
    <source>
        <dbReference type="ARBA" id="ARBA00007362"/>
    </source>
</evidence>
<dbReference type="GO" id="GO:0016020">
    <property type="term" value="C:membrane"/>
    <property type="evidence" value="ECO:0007669"/>
    <property type="project" value="UniProtKB-SubCell"/>
</dbReference>
<evidence type="ECO:0000256" key="1">
    <source>
        <dbReference type="ARBA" id="ARBA00004141"/>
    </source>
</evidence>
<comment type="subcellular location">
    <subcellularLocation>
        <location evidence="1">Membrane</location>
        <topology evidence="1">Multi-pass membrane protein</topology>
    </subcellularLocation>
</comment>
<dbReference type="PANTHER" id="PTHR32322">
    <property type="entry name" value="INNER MEMBRANE TRANSPORTER"/>
    <property type="match status" value="1"/>
</dbReference>
<feature type="transmembrane region" description="Helical" evidence="7">
    <location>
        <begin position="127"/>
        <end position="146"/>
    </location>
</feature>
<dbReference type="InterPro" id="IPR037185">
    <property type="entry name" value="EmrE-like"/>
</dbReference>
<keyword evidence="5 7" id="KW-0472">Membrane</keyword>
<dbReference type="InterPro" id="IPR050638">
    <property type="entry name" value="AA-Vitamin_Transporters"/>
</dbReference>
<dbReference type="InterPro" id="IPR000620">
    <property type="entry name" value="EamA_dom"/>
</dbReference>
<organism evidence="9 10">
    <name type="scientific">Cellulomonas algicola</name>
    <dbReference type="NCBI Taxonomy" id="2071633"/>
    <lineage>
        <taxon>Bacteria</taxon>
        <taxon>Bacillati</taxon>
        <taxon>Actinomycetota</taxon>
        <taxon>Actinomycetes</taxon>
        <taxon>Micrococcales</taxon>
        <taxon>Cellulomonadaceae</taxon>
        <taxon>Cellulomonas</taxon>
    </lineage>
</organism>
<feature type="compositionally biased region" description="Low complexity" evidence="6">
    <location>
        <begin position="300"/>
        <end position="309"/>
    </location>
</feature>
<dbReference type="EMBL" id="BHYL01000193">
    <property type="protein sequence ID" value="GCD20776.1"/>
    <property type="molecule type" value="Genomic_DNA"/>
</dbReference>
<evidence type="ECO:0000256" key="6">
    <source>
        <dbReference type="SAM" id="MobiDB-lite"/>
    </source>
</evidence>
<sequence>MRRADFALVALAGLLWGTGGLAGAAAGESGHLPSVAVAAYRLLGGGLVLLVGAALLGAFRGVRVSRALVGHVAATAVLAATYQAAYFAAVERAGVATSTLVALGGAPVLVAVGTAVATRRPPSRTTVLATVLALTGLLALVGTSGGTGRAPLAGVLLALVSAASFAAMTGLGRRVVPQAGPLPTTALAFTLGGILLAAVAPVLGDPVGAPDSATGWWLLAFLAIVPTATAYGAYFTGLRTVPATTASLLALLEPLTATVGAVLLLDERLGLGGAVGAVLLASAVVVLRPRTSTGPTSMVGPGHAAGQPAAPTPRVPGARTRRE</sequence>
<feature type="transmembrane region" description="Helical" evidence="7">
    <location>
        <begin position="38"/>
        <end position="56"/>
    </location>
</feature>
<dbReference type="SUPFAM" id="SSF103481">
    <property type="entry name" value="Multidrug resistance efflux transporter EmrE"/>
    <property type="match status" value="2"/>
</dbReference>
<keyword evidence="10" id="KW-1185">Reference proteome</keyword>